<dbReference type="InterPro" id="IPR037171">
    <property type="entry name" value="NagB/RpiA_transferase-like"/>
</dbReference>
<feature type="domain" description="Glucosamine/galactosamine-6-phosphate isomerase" evidence="8">
    <location>
        <begin position="15"/>
        <end position="227"/>
    </location>
</feature>
<comment type="function">
    <text evidence="2 7">Hydrolysis of 6-phosphogluconolactone to 6-phosphogluconate.</text>
</comment>
<reference evidence="9" key="1">
    <citation type="submission" date="2022-11" db="EMBL/GenBank/DDBJ databases">
        <title>Hoeflea poritis sp. nov., isolated from scleractinian coral Porites lutea.</title>
        <authorList>
            <person name="Zhang G."/>
            <person name="Wei Q."/>
            <person name="Cai L."/>
        </authorList>
    </citation>
    <scope>NUCLEOTIDE SEQUENCE</scope>
    <source>
        <strain evidence="9">E7-10</strain>
    </source>
</reference>
<evidence type="ECO:0000313" key="9">
    <source>
        <dbReference type="EMBL" id="MDA4847569.1"/>
    </source>
</evidence>
<dbReference type="Proteomes" id="UP001148313">
    <property type="component" value="Unassembled WGS sequence"/>
</dbReference>
<name>A0ABT4VSJ0_9HYPH</name>
<comment type="catalytic activity">
    <reaction evidence="1 7">
        <text>6-phospho-D-glucono-1,5-lactone + H2O = 6-phospho-D-gluconate + H(+)</text>
        <dbReference type="Rhea" id="RHEA:12556"/>
        <dbReference type="ChEBI" id="CHEBI:15377"/>
        <dbReference type="ChEBI" id="CHEBI:15378"/>
        <dbReference type="ChEBI" id="CHEBI:57955"/>
        <dbReference type="ChEBI" id="CHEBI:58759"/>
        <dbReference type="EC" id="3.1.1.31"/>
    </reaction>
</comment>
<dbReference type="InterPro" id="IPR006148">
    <property type="entry name" value="Glc/Gal-6P_isomerase"/>
</dbReference>
<dbReference type="GO" id="GO:0017057">
    <property type="term" value="F:6-phosphogluconolactonase activity"/>
    <property type="evidence" value="ECO:0007669"/>
    <property type="project" value="UniProtKB-EC"/>
</dbReference>
<evidence type="ECO:0000256" key="2">
    <source>
        <dbReference type="ARBA" id="ARBA00002681"/>
    </source>
</evidence>
<sequence>MKADRHEPQFNNYANRQALAAALSADIAGALQTAIMRDGAAVLAVSGGSTPRNMFQALSRTDIDWSKVIVTLVDERFVPPSHERSNHRLVATHLLQNEAAFAQFIPLYCEGFSPEEAANEAASKIDALEKPIDIAVLGLGTDGHTASWFPGSPELAAATDPEQEKTVMAIEAPGIPEPRLTLTQPVLHGAESVILHIEGTEKRDVLEAALEPGPVEALPVRAILRETKRPLQVYWAP</sequence>
<dbReference type="PANTHER" id="PTHR11054">
    <property type="entry name" value="6-PHOSPHOGLUCONOLACTONASE"/>
    <property type="match status" value="1"/>
</dbReference>
<protein>
    <recommendedName>
        <fullName evidence="6 7">6-phosphogluconolactonase</fullName>
        <shortName evidence="7">6PGL</shortName>
        <ecNumber evidence="5 7">3.1.1.31</ecNumber>
    </recommendedName>
</protein>
<evidence type="ECO:0000313" key="10">
    <source>
        <dbReference type="Proteomes" id="UP001148313"/>
    </source>
</evidence>
<dbReference type="RefSeq" id="WP_271091398.1">
    <property type="nucleotide sequence ID" value="NZ_JAPJZH010000013.1"/>
</dbReference>
<proteinExistence type="inferred from homology"/>
<dbReference type="Gene3D" id="3.40.50.1360">
    <property type="match status" value="1"/>
</dbReference>
<comment type="pathway">
    <text evidence="3 7">Carbohydrate degradation; pentose phosphate pathway; D-ribulose 5-phosphate from D-glucose 6-phosphate (oxidative stage): step 2/3.</text>
</comment>
<evidence type="ECO:0000256" key="1">
    <source>
        <dbReference type="ARBA" id="ARBA00000832"/>
    </source>
</evidence>
<keyword evidence="10" id="KW-1185">Reference proteome</keyword>
<dbReference type="InterPro" id="IPR039104">
    <property type="entry name" value="6PGL"/>
</dbReference>
<organism evidence="9 10">
    <name type="scientific">Hoeflea poritis</name>
    <dbReference type="NCBI Taxonomy" id="2993659"/>
    <lineage>
        <taxon>Bacteria</taxon>
        <taxon>Pseudomonadati</taxon>
        <taxon>Pseudomonadota</taxon>
        <taxon>Alphaproteobacteria</taxon>
        <taxon>Hyphomicrobiales</taxon>
        <taxon>Rhizobiaceae</taxon>
        <taxon>Hoeflea</taxon>
    </lineage>
</organism>
<dbReference type="EMBL" id="JAPJZH010000013">
    <property type="protein sequence ID" value="MDA4847569.1"/>
    <property type="molecule type" value="Genomic_DNA"/>
</dbReference>
<dbReference type="SUPFAM" id="SSF100950">
    <property type="entry name" value="NagB/RpiA/CoA transferase-like"/>
    <property type="match status" value="1"/>
</dbReference>
<gene>
    <name evidence="7 9" type="primary">pgl</name>
    <name evidence="9" type="ORF">OOZ53_19565</name>
</gene>
<dbReference type="NCBIfam" id="TIGR01198">
    <property type="entry name" value="pgl"/>
    <property type="match status" value="1"/>
</dbReference>
<dbReference type="InterPro" id="IPR005900">
    <property type="entry name" value="6-phosphogluconolactonase_DevB"/>
</dbReference>
<evidence type="ECO:0000256" key="6">
    <source>
        <dbReference type="ARBA" id="ARBA00020337"/>
    </source>
</evidence>
<evidence type="ECO:0000256" key="7">
    <source>
        <dbReference type="RuleBase" id="RU365095"/>
    </source>
</evidence>
<evidence type="ECO:0000256" key="4">
    <source>
        <dbReference type="ARBA" id="ARBA00010662"/>
    </source>
</evidence>
<dbReference type="EC" id="3.1.1.31" evidence="5 7"/>
<evidence type="ECO:0000256" key="5">
    <source>
        <dbReference type="ARBA" id="ARBA00013198"/>
    </source>
</evidence>
<comment type="caution">
    <text evidence="9">The sequence shown here is derived from an EMBL/GenBank/DDBJ whole genome shotgun (WGS) entry which is preliminary data.</text>
</comment>
<comment type="similarity">
    <text evidence="4 7">Belongs to the glucosamine/galactosamine-6-phosphate isomerase family. 6-phosphogluconolactonase subfamily.</text>
</comment>
<keyword evidence="7 9" id="KW-0378">Hydrolase</keyword>
<evidence type="ECO:0000259" key="8">
    <source>
        <dbReference type="Pfam" id="PF01182"/>
    </source>
</evidence>
<accession>A0ABT4VSJ0</accession>
<evidence type="ECO:0000256" key="3">
    <source>
        <dbReference type="ARBA" id="ARBA00004961"/>
    </source>
</evidence>
<dbReference type="CDD" id="cd01400">
    <property type="entry name" value="6PGL"/>
    <property type="match status" value="1"/>
</dbReference>
<dbReference type="Pfam" id="PF01182">
    <property type="entry name" value="Glucosamine_iso"/>
    <property type="match status" value="1"/>
</dbReference>
<dbReference type="PANTHER" id="PTHR11054:SF0">
    <property type="entry name" value="6-PHOSPHOGLUCONOLACTONASE"/>
    <property type="match status" value="1"/>
</dbReference>